<sequence>MRIQLLMRHFGLNAVFATTRINTSDNVPRTKHKNHVWHFNEPQTTLCFLSLPNDAVERDGKYMASECEFEYGGRVIPAAQAVPIRPEDVTVRPTGSAARFLRALKLLRLRPYIQRATRPAPESESKPIMRCSADFMMPLLMVVSPENAVRLASVDATGQGSV</sequence>
<gene>
    <name evidence="1" type="ORF">EJ03DRAFT_206811</name>
</gene>
<keyword evidence="2" id="KW-1185">Reference proteome</keyword>
<proteinExistence type="predicted"/>
<reference evidence="1" key="1">
    <citation type="journal article" date="2020" name="Stud. Mycol.">
        <title>101 Dothideomycetes genomes: a test case for predicting lifestyles and emergence of pathogens.</title>
        <authorList>
            <person name="Haridas S."/>
            <person name="Albert R."/>
            <person name="Binder M."/>
            <person name="Bloem J."/>
            <person name="Labutti K."/>
            <person name="Salamov A."/>
            <person name="Andreopoulos B."/>
            <person name="Baker S."/>
            <person name="Barry K."/>
            <person name="Bills G."/>
            <person name="Bluhm B."/>
            <person name="Cannon C."/>
            <person name="Castanera R."/>
            <person name="Culley D."/>
            <person name="Daum C."/>
            <person name="Ezra D."/>
            <person name="Gonzalez J."/>
            <person name="Henrissat B."/>
            <person name="Kuo A."/>
            <person name="Liang C."/>
            <person name="Lipzen A."/>
            <person name="Lutzoni F."/>
            <person name="Magnuson J."/>
            <person name="Mondo S."/>
            <person name="Nolan M."/>
            <person name="Ohm R."/>
            <person name="Pangilinan J."/>
            <person name="Park H.-J."/>
            <person name="Ramirez L."/>
            <person name="Alfaro M."/>
            <person name="Sun H."/>
            <person name="Tritt A."/>
            <person name="Yoshinaga Y."/>
            <person name="Zwiers L.-H."/>
            <person name="Turgeon B."/>
            <person name="Goodwin S."/>
            <person name="Spatafora J."/>
            <person name="Crous P."/>
            <person name="Grigoriev I."/>
        </authorList>
    </citation>
    <scope>NUCLEOTIDE SEQUENCE</scope>
    <source>
        <strain evidence="1">CBS 116005</strain>
    </source>
</reference>
<dbReference type="EMBL" id="ML995890">
    <property type="protein sequence ID" value="KAF2765502.1"/>
    <property type="molecule type" value="Genomic_DNA"/>
</dbReference>
<protein>
    <submittedName>
        <fullName evidence="1">Uncharacterized protein</fullName>
    </submittedName>
</protein>
<dbReference type="Proteomes" id="UP000799436">
    <property type="component" value="Unassembled WGS sequence"/>
</dbReference>
<dbReference type="AlphaFoldDB" id="A0A6G1KYV6"/>
<evidence type="ECO:0000313" key="2">
    <source>
        <dbReference type="Proteomes" id="UP000799436"/>
    </source>
</evidence>
<name>A0A6G1KYV6_9PEZI</name>
<dbReference type="OrthoDB" id="3795850at2759"/>
<organism evidence="1 2">
    <name type="scientific">Teratosphaeria nubilosa</name>
    <dbReference type="NCBI Taxonomy" id="161662"/>
    <lineage>
        <taxon>Eukaryota</taxon>
        <taxon>Fungi</taxon>
        <taxon>Dikarya</taxon>
        <taxon>Ascomycota</taxon>
        <taxon>Pezizomycotina</taxon>
        <taxon>Dothideomycetes</taxon>
        <taxon>Dothideomycetidae</taxon>
        <taxon>Mycosphaerellales</taxon>
        <taxon>Teratosphaeriaceae</taxon>
        <taxon>Teratosphaeria</taxon>
    </lineage>
</organism>
<evidence type="ECO:0000313" key="1">
    <source>
        <dbReference type="EMBL" id="KAF2765502.1"/>
    </source>
</evidence>
<accession>A0A6G1KYV6</accession>